<evidence type="ECO:0000259" key="7">
    <source>
        <dbReference type="Pfam" id="PF17450"/>
    </source>
</evidence>
<dbReference type="Pfam" id="PF17450">
    <property type="entry name" value="Melibiase_2_C"/>
    <property type="match status" value="1"/>
</dbReference>
<dbReference type="PANTHER" id="PTHR11452:SF83">
    <property type="entry name" value="ALPHA-GALACTOSIDASE"/>
    <property type="match status" value="1"/>
</dbReference>
<keyword evidence="5 6" id="KW-0326">Glycosidase</keyword>
<comment type="subunit">
    <text evidence="6">Homodimer.</text>
</comment>
<dbReference type="Gene3D" id="3.20.20.70">
    <property type="entry name" value="Aldolase class I"/>
    <property type="match status" value="1"/>
</dbReference>
<dbReference type="GO" id="GO:0016139">
    <property type="term" value="P:glycoside catabolic process"/>
    <property type="evidence" value="ECO:0007669"/>
    <property type="project" value="TreeGrafter"/>
</dbReference>
<dbReference type="EMBL" id="JAZGQO010000010">
    <property type="protein sequence ID" value="KAK6176933.1"/>
    <property type="molecule type" value="Genomic_DNA"/>
</dbReference>
<comment type="caution">
    <text evidence="8">The sequence shown here is derived from an EMBL/GenBank/DDBJ whole genome shotgun (WGS) entry which is preliminary data.</text>
</comment>
<dbReference type="PRINTS" id="PR00740">
    <property type="entry name" value="GLHYDRLASE27"/>
</dbReference>
<dbReference type="InterPro" id="IPR013785">
    <property type="entry name" value="Aldolase_TIM"/>
</dbReference>
<keyword evidence="3 6" id="KW-1015">Disulfide bond</keyword>
<keyword evidence="2 6" id="KW-0378">Hydrolase</keyword>
<dbReference type="FunFam" id="3.20.20.70:FF:000197">
    <property type="entry name" value="Alpha-galactosidase"/>
    <property type="match status" value="1"/>
</dbReference>
<organism evidence="8 9">
    <name type="scientific">Patella caerulea</name>
    <name type="common">Rayed Mediterranean limpet</name>
    <dbReference type="NCBI Taxonomy" id="87958"/>
    <lineage>
        <taxon>Eukaryota</taxon>
        <taxon>Metazoa</taxon>
        <taxon>Spiralia</taxon>
        <taxon>Lophotrochozoa</taxon>
        <taxon>Mollusca</taxon>
        <taxon>Gastropoda</taxon>
        <taxon>Patellogastropoda</taxon>
        <taxon>Patelloidea</taxon>
        <taxon>Patellidae</taxon>
        <taxon>Patella</taxon>
    </lineage>
</organism>
<evidence type="ECO:0000256" key="2">
    <source>
        <dbReference type="ARBA" id="ARBA00022801"/>
    </source>
</evidence>
<accession>A0AAN8JML5</accession>
<dbReference type="Gene3D" id="2.60.40.1180">
    <property type="entry name" value="Golgi alpha-mannosidase II"/>
    <property type="match status" value="1"/>
</dbReference>
<evidence type="ECO:0000256" key="6">
    <source>
        <dbReference type="RuleBase" id="RU361168"/>
    </source>
</evidence>
<dbReference type="InterPro" id="IPR017853">
    <property type="entry name" value="GH"/>
</dbReference>
<evidence type="ECO:0000256" key="1">
    <source>
        <dbReference type="ARBA" id="ARBA00009743"/>
    </source>
</evidence>
<evidence type="ECO:0000313" key="9">
    <source>
        <dbReference type="Proteomes" id="UP001347796"/>
    </source>
</evidence>
<dbReference type="Pfam" id="PF16499">
    <property type="entry name" value="Melibiase_2"/>
    <property type="match status" value="1"/>
</dbReference>
<dbReference type="InterPro" id="IPR013780">
    <property type="entry name" value="Glyco_hydro_b"/>
</dbReference>
<evidence type="ECO:0000256" key="5">
    <source>
        <dbReference type="ARBA" id="ARBA00023295"/>
    </source>
</evidence>
<dbReference type="CDD" id="cd14792">
    <property type="entry name" value="GH27"/>
    <property type="match status" value="1"/>
</dbReference>
<name>A0AAN8JML5_PATCE</name>
<feature type="domain" description="Alpha galactosidase A C-terminal" evidence="7">
    <location>
        <begin position="322"/>
        <end position="398"/>
    </location>
</feature>
<dbReference type="InterPro" id="IPR002241">
    <property type="entry name" value="Glyco_hydro_27"/>
</dbReference>
<evidence type="ECO:0000256" key="3">
    <source>
        <dbReference type="ARBA" id="ARBA00023157"/>
    </source>
</evidence>
<dbReference type="EC" id="3.2.1.-" evidence="6"/>
<comment type="similarity">
    <text evidence="1 6">Belongs to the glycosyl hydrolase 27 family.</text>
</comment>
<protein>
    <recommendedName>
        <fullName evidence="6">Alpha-galactosidase</fullName>
        <ecNumber evidence="6">3.2.1.-</ecNumber>
    </recommendedName>
</protein>
<dbReference type="SUPFAM" id="SSF51011">
    <property type="entry name" value="Glycosyl hydrolase domain"/>
    <property type="match status" value="1"/>
</dbReference>
<evidence type="ECO:0000313" key="8">
    <source>
        <dbReference type="EMBL" id="KAK6176933.1"/>
    </source>
</evidence>
<reference evidence="8 9" key="1">
    <citation type="submission" date="2024-01" db="EMBL/GenBank/DDBJ databases">
        <title>The genome of the rayed Mediterranean limpet Patella caerulea (Linnaeus, 1758).</title>
        <authorList>
            <person name="Anh-Thu Weber A."/>
            <person name="Halstead-Nussloch G."/>
        </authorList>
    </citation>
    <scope>NUCLEOTIDE SEQUENCE [LARGE SCALE GENOMIC DNA]</scope>
    <source>
        <strain evidence="8">AATW-2023a</strain>
        <tissue evidence="8">Whole specimen</tissue>
    </source>
</reference>
<keyword evidence="4" id="KW-0325">Glycoprotein</keyword>
<dbReference type="Proteomes" id="UP001347796">
    <property type="component" value="Unassembled WGS sequence"/>
</dbReference>
<keyword evidence="9" id="KW-1185">Reference proteome</keyword>
<proteinExistence type="inferred from homology"/>
<dbReference type="AlphaFoldDB" id="A0AAN8JML5"/>
<sequence length="407" mass="45547">MAYKKEFLAVITFFVIAFVYVDAVNNGLALTPPMGWLTWERFRCNTDCTNDPDNCISENLIKAMADHIVADGYKDVGYEYVCIDDCWPTKERGPDGRLVPDPDRFPSGMKALADYVHGKGLKLGIYEDFGHYTCGGYPGSEFYLKTDAQTFADWGIDLLKFDTCNSNHEDFTYGFPAMEFFLNQTGRPILFSCEWPHGESSSNFSAIRDTCNIWRTGADVQDSWDSVFGIIDFYANNKDNFSYYSGPGGWADPDMLVVGDFGLSYEQERTQFGMWAMFASPLLMSVDLRNIRNESKALLQNKNILAINQDPMGKQATLKMKMEDDNIYVFTRPLTNNRIAAAFVNKNNNGMPTRLTIKGSDVGLSNQNGYNVVDGFTAQSMGSFLPTSDIVVNVNPSGIVLFVATPK</sequence>
<dbReference type="GO" id="GO:0004557">
    <property type="term" value="F:alpha-galactosidase activity"/>
    <property type="evidence" value="ECO:0007669"/>
    <property type="project" value="TreeGrafter"/>
</dbReference>
<dbReference type="GO" id="GO:0009311">
    <property type="term" value="P:oligosaccharide metabolic process"/>
    <property type="evidence" value="ECO:0007669"/>
    <property type="project" value="TreeGrafter"/>
</dbReference>
<dbReference type="SUPFAM" id="SSF51445">
    <property type="entry name" value="(Trans)glycosidases"/>
    <property type="match status" value="1"/>
</dbReference>
<gene>
    <name evidence="8" type="ORF">SNE40_015137</name>
</gene>
<dbReference type="InterPro" id="IPR035373">
    <property type="entry name" value="Melibiase/NAGA_C"/>
</dbReference>
<dbReference type="PANTHER" id="PTHR11452">
    <property type="entry name" value="ALPHA-GALACTOSIDASE/ALPHA-N-ACETYLGALACTOSAMINIDASE"/>
    <property type="match status" value="1"/>
</dbReference>
<evidence type="ECO:0000256" key="4">
    <source>
        <dbReference type="ARBA" id="ARBA00023180"/>
    </source>
</evidence>
<dbReference type="GO" id="GO:0005737">
    <property type="term" value="C:cytoplasm"/>
    <property type="evidence" value="ECO:0007669"/>
    <property type="project" value="TreeGrafter"/>
</dbReference>